<name>A0A0N8PRT4_9CHLR</name>
<sequence length="70" mass="7991">MDEATQARLRTLAEEYVALVEAMHGGQYADMDEYARLSADRTLVHDELLQLTGMTRSDDMYRHCKALLAE</sequence>
<dbReference type="EMBL" id="LJCR01001202">
    <property type="protein sequence ID" value="KPV50813.1"/>
    <property type="molecule type" value="Genomic_DNA"/>
</dbReference>
<evidence type="ECO:0000313" key="2">
    <source>
        <dbReference type="Proteomes" id="UP000050509"/>
    </source>
</evidence>
<protein>
    <submittedName>
        <fullName evidence="1">Uncharacterized protein</fullName>
    </submittedName>
</protein>
<proteinExistence type="predicted"/>
<comment type="caution">
    <text evidence="1">The sequence shown here is derived from an EMBL/GenBank/DDBJ whole genome shotgun (WGS) entry which is preliminary data.</text>
</comment>
<reference evidence="1 2" key="1">
    <citation type="submission" date="2015-09" db="EMBL/GenBank/DDBJ databases">
        <title>Draft genome sequence of Kouleothrix aurantiaca JCM 19913.</title>
        <authorList>
            <person name="Hemp J."/>
        </authorList>
    </citation>
    <scope>NUCLEOTIDE SEQUENCE [LARGE SCALE GENOMIC DNA]</scope>
    <source>
        <strain evidence="1 2">COM-B</strain>
    </source>
</reference>
<organism evidence="1 2">
    <name type="scientific">Kouleothrix aurantiaca</name>
    <dbReference type="NCBI Taxonomy" id="186479"/>
    <lineage>
        <taxon>Bacteria</taxon>
        <taxon>Bacillati</taxon>
        <taxon>Chloroflexota</taxon>
        <taxon>Chloroflexia</taxon>
        <taxon>Chloroflexales</taxon>
        <taxon>Roseiflexineae</taxon>
        <taxon>Roseiflexaceae</taxon>
        <taxon>Kouleothrix</taxon>
    </lineage>
</organism>
<gene>
    <name evidence="1" type="ORF">SE17_24735</name>
</gene>
<evidence type="ECO:0000313" key="1">
    <source>
        <dbReference type="EMBL" id="KPV50813.1"/>
    </source>
</evidence>
<keyword evidence="2" id="KW-1185">Reference proteome</keyword>
<accession>A0A0N8PRT4</accession>
<dbReference type="Proteomes" id="UP000050509">
    <property type="component" value="Unassembled WGS sequence"/>
</dbReference>
<dbReference type="AlphaFoldDB" id="A0A0N8PRT4"/>